<evidence type="ECO:0000313" key="2">
    <source>
        <dbReference type="Proteomes" id="UP000266492"/>
    </source>
</evidence>
<gene>
    <name evidence="1" type="ORF">DWX70_21515</name>
</gene>
<protein>
    <submittedName>
        <fullName evidence="1">Uncharacterized protein</fullName>
    </submittedName>
</protein>
<accession>A0A395VV60</accession>
<dbReference type="AlphaFoldDB" id="A0A395VV60"/>
<sequence length="67" mass="7818">MCTIFFVISDRRTINLEINKTGLSCIIYINFNGKTRINYLFSQGIISIKVLGIDEHAFGYLFYNKLY</sequence>
<reference evidence="1 2" key="1">
    <citation type="submission" date="2018-08" db="EMBL/GenBank/DDBJ databases">
        <title>A genome reference for cultivated species of the human gut microbiota.</title>
        <authorList>
            <person name="Zou Y."/>
            <person name="Xue W."/>
            <person name="Luo G."/>
        </authorList>
    </citation>
    <scope>NUCLEOTIDE SEQUENCE [LARGE SCALE GENOMIC DNA]</scope>
    <source>
        <strain evidence="1 2">AF20-9LB</strain>
    </source>
</reference>
<proteinExistence type="predicted"/>
<evidence type="ECO:0000313" key="1">
    <source>
        <dbReference type="EMBL" id="RGS80524.1"/>
    </source>
</evidence>
<organism evidence="1 2">
    <name type="scientific">Bacteroides ovatus</name>
    <dbReference type="NCBI Taxonomy" id="28116"/>
    <lineage>
        <taxon>Bacteria</taxon>
        <taxon>Pseudomonadati</taxon>
        <taxon>Bacteroidota</taxon>
        <taxon>Bacteroidia</taxon>
        <taxon>Bacteroidales</taxon>
        <taxon>Bacteroidaceae</taxon>
        <taxon>Bacteroides</taxon>
    </lineage>
</organism>
<dbReference type="Proteomes" id="UP000266492">
    <property type="component" value="Unassembled WGS sequence"/>
</dbReference>
<name>A0A395VV60_BACOV</name>
<dbReference type="EMBL" id="QRVZ01000023">
    <property type="protein sequence ID" value="RGS80524.1"/>
    <property type="molecule type" value="Genomic_DNA"/>
</dbReference>
<comment type="caution">
    <text evidence="1">The sequence shown here is derived from an EMBL/GenBank/DDBJ whole genome shotgun (WGS) entry which is preliminary data.</text>
</comment>